<evidence type="ECO:0008006" key="4">
    <source>
        <dbReference type="Google" id="ProtNLM"/>
    </source>
</evidence>
<evidence type="ECO:0000313" key="3">
    <source>
        <dbReference type="Proteomes" id="UP001596364"/>
    </source>
</evidence>
<name>A0ABW1XKR5_9ALTE</name>
<evidence type="ECO:0000256" key="1">
    <source>
        <dbReference type="SAM" id="Phobius"/>
    </source>
</evidence>
<sequence>MALVDCPACSKKISDKARTCQHCGFAIGDADADDILRKAKYQKFKKKQSLMNQSMLAMLMFIAGFAVIFWGEPEMNSLQQYIGIGCCVIGFCWYILNRLRLILLKKGD</sequence>
<reference evidence="3" key="1">
    <citation type="journal article" date="2019" name="Int. J. Syst. Evol. Microbiol.">
        <title>The Global Catalogue of Microorganisms (GCM) 10K type strain sequencing project: providing services to taxonomists for standard genome sequencing and annotation.</title>
        <authorList>
            <consortium name="The Broad Institute Genomics Platform"/>
            <consortium name="The Broad Institute Genome Sequencing Center for Infectious Disease"/>
            <person name="Wu L."/>
            <person name="Ma J."/>
        </authorList>
    </citation>
    <scope>NUCLEOTIDE SEQUENCE [LARGE SCALE GENOMIC DNA]</scope>
    <source>
        <strain evidence="3">CGMCC 1.16031</strain>
    </source>
</reference>
<keyword evidence="1" id="KW-0812">Transmembrane</keyword>
<proteinExistence type="predicted"/>
<organism evidence="2 3">
    <name type="scientific">Pseudobowmanella zhangzhouensis</name>
    <dbReference type="NCBI Taxonomy" id="1537679"/>
    <lineage>
        <taxon>Bacteria</taxon>
        <taxon>Pseudomonadati</taxon>
        <taxon>Pseudomonadota</taxon>
        <taxon>Gammaproteobacteria</taxon>
        <taxon>Alteromonadales</taxon>
        <taxon>Alteromonadaceae</taxon>
    </lineage>
</organism>
<feature type="transmembrane region" description="Helical" evidence="1">
    <location>
        <begin position="50"/>
        <end position="71"/>
    </location>
</feature>
<accession>A0ABW1XKR5</accession>
<feature type="transmembrane region" description="Helical" evidence="1">
    <location>
        <begin position="77"/>
        <end position="96"/>
    </location>
</feature>
<keyword evidence="3" id="KW-1185">Reference proteome</keyword>
<dbReference type="Proteomes" id="UP001596364">
    <property type="component" value="Unassembled WGS sequence"/>
</dbReference>
<dbReference type="RefSeq" id="WP_131256742.1">
    <property type="nucleotide sequence ID" value="NZ_JBHSUS010000001.1"/>
</dbReference>
<evidence type="ECO:0000313" key="2">
    <source>
        <dbReference type="EMBL" id="MFC6439855.1"/>
    </source>
</evidence>
<protein>
    <recommendedName>
        <fullName evidence="4">Zinc-ribbon domain-containing protein</fullName>
    </recommendedName>
</protein>
<dbReference type="EMBL" id="JBHSUS010000001">
    <property type="protein sequence ID" value="MFC6439855.1"/>
    <property type="molecule type" value="Genomic_DNA"/>
</dbReference>
<keyword evidence="1" id="KW-1133">Transmembrane helix</keyword>
<keyword evidence="1" id="KW-0472">Membrane</keyword>
<gene>
    <name evidence="2" type="ORF">ACFP85_06800</name>
</gene>
<comment type="caution">
    <text evidence="2">The sequence shown here is derived from an EMBL/GenBank/DDBJ whole genome shotgun (WGS) entry which is preliminary data.</text>
</comment>